<comment type="caution">
    <text evidence="2">The sequence shown here is derived from an EMBL/GenBank/DDBJ whole genome shotgun (WGS) entry which is preliminary data.</text>
</comment>
<keyword evidence="3" id="KW-1185">Reference proteome</keyword>
<evidence type="ECO:0000313" key="3">
    <source>
        <dbReference type="Proteomes" id="UP000324222"/>
    </source>
</evidence>
<feature type="region of interest" description="Disordered" evidence="1">
    <location>
        <begin position="1"/>
        <end position="29"/>
    </location>
</feature>
<gene>
    <name evidence="2" type="ORF">E2C01_036309</name>
</gene>
<reference evidence="2 3" key="1">
    <citation type="submission" date="2019-05" db="EMBL/GenBank/DDBJ databases">
        <title>Another draft genome of Portunus trituberculatus and its Hox gene families provides insights of decapod evolution.</title>
        <authorList>
            <person name="Jeong J.-H."/>
            <person name="Song I."/>
            <person name="Kim S."/>
            <person name="Choi T."/>
            <person name="Kim D."/>
            <person name="Ryu S."/>
            <person name="Kim W."/>
        </authorList>
    </citation>
    <scope>NUCLEOTIDE SEQUENCE [LARGE SCALE GENOMIC DNA]</scope>
    <source>
        <tissue evidence="2">Muscle</tissue>
    </source>
</reference>
<name>A0A5B7F8E2_PORTR</name>
<dbReference type="EMBL" id="VSRR010005530">
    <property type="protein sequence ID" value="MPC42682.1"/>
    <property type="molecule type" value="Genomic_DNA"/>
</dbReference>
<sequence length="244" mass="26460">MQSPRLRPYASPCPRLHSKTSRAHAPSGALVSQEMAPLAVVRSVSGNPDSCDIASTAGEVNVIVSFSVISSVSTFLAESTLFNHGAAAGGRPSAWTGALHELHTKIFGFAPKQFRNENKVPTTIPRRTRCNVFTRPPIHRPPACQPACSVTARTTLSVTAACRRRARDASYHPLHKYKSRENNCMTQALVYTSLRRQPHLISPHRPPLSLLPLPQATTVSAAAALRRAGPRFCLAAYCCKTNTT</sequence>
<dbReference type="AlphaFoldDB" id="A0A5B7F8E2"/>
<organism evidence="2 3">
    <name type="scientific">Portunus trituberculatus</name>
    <name type="common">Swimming crab</name>
    <name type="synonym">Neptunus trituberculatus</name>
    <dbReference type="NCBI Taxonomy" id="210409"/>
    <lineage>
        <taxon>Eukaryota</taxon>
        <taxon>Metazoa</taxon>
        <taxon>Ecdysozoa</taxon>
        <taxon>Arthropoda</taxon>
        <taxon>Crustacea</taxon>
        <taxon>Multicrustacea</taxon>
        <taxon>Malacostraca</taxon>
        <taxon>Eumalacostraca</taxon>
        <taxon>Eucarida</taxon>
        <taxon>Decapoda</taxon>
        <taxon>Pleocyemata</taxon>
        <taxon>Brachyura</taxon>
        <taxon>Eubrachyura</taxon>
        <taxon>Portunoidea</taxon>
        <taxon>Portunidae</taxon>
        <taxon>Portuninae</taxon>
        <taxon>Portunus</taxon>
    </lineage>
</organism>
<evidence type="ECO:0000256" key="1">
    <source>
        <dbReference type="SAM" id="MobiDB-lite"/>
    </source>
</evidence>
<accession>A0A5B7F8E2</accession>
<dbReference type="Proteomes" id="UP000324222">
    <property type="component" value="Unassembled WGS sequence"/>
</dbReference>
<proteinExistence type="predicted"/>
<protein>
    <submittedName>
        <fullName evidence="2">Uncharacterized protein</fullName>
    </submittedName>
</protein>
<evidence type="ECO:0000313" key="2">
    <source>
        <dbReference type="EMBL" id="MPC42682.1"/>
    </source>
</evidence>